<comment type="caution">
    <text evidence="2">The sequence shown here is derived from an EMBL/GenBank/DDBJ whole genome shotgun (WGS) entry which is preliminary data.</text>
</comment>
<sequence>MTEDLLTTAVDSFRRCCCRLPSHPTLALALAPAQQLAGAGAGHHPTRLVVVVLVTVAQVFALRTPAQGHDHPLRSTHPAALTAGTSPPWRRRAYRFGDRDLALDPRYGDKGYQLGHGCRSFSSLRLSCNAEHTSRHEREKGDGGEEGDRDNSQPLGYSPAGMRRPTLMPTLNPNLASGSASDTASFPLPVDWSSTQGLFVAIAALRAHMSSNGSQTQPLPWPVHTALQVARSLSRRLLRIHPTPPLDADDDFDRLFIPTPANPSPVWSPLPASASSTTAAGGSWSDVHAIYSRIHWRHFTNQDFNLALYAHHHTCSSSSPATLVKFLSSHFIPSTSTSIPRATLSLYPDTSSLAVYHLTPHGSLHPPASSQTDRLEHATAADRGIHALLLGQHDACLPPAALVATIHAVYTWYARYAAKVLDAGAPARVLCTALYLVLMSPKVTPTAAAARRHQSVAHLVDLLAKHNPWPLAAYVCLLQHACADGGNSNNKSLVPLWVAEMDADVHMRRAWRASAHVQGLVFRDRMQRVLNENQIQHEPSQGWSPRRHRWPWQGHGSSNKWAELVDEFVSDPLLTSTADNWAFVIRLLVHDRGTPNDHAHVDQVDKAAHVFSQSCRAGKVVDAVRVVLSVDGGRAVAGEVEHQDGHVRHGVGSGRWALWVALAIDCDWIGMLRGMGVLDTGKVHIPRVLVADLMVVLGKRGMVEEASVVVSKAGPGGGNGQVQEWVHAFERGAEAGGFGVRAARAMGHELSGCLPISIAHANMDRG</sequence>
<feature type="compositionally biased region" description="Basic and acidic residues" evidence="1">
    <location>
        <begin position="132"/>
        <end position="143"/>
    </location>
</feature>
<gene>
    <name evidence="2" type="ORF">BCR44DRAFT_1439064</name>
</gene>
<evidence type="ECO:0000313" key="2">
    <source>
        <dbReference type="EMBL" id="ORZ33086.1"/>
    </source>
</evidence>
<accession>A0A1Y2HEU6</accession>
<keyword evidence="3" id="KW-1185">Reference proteome</keyword>
<evidence type="ECO:0000313" key="3">
    <source>
        <dbReference type="Proteomes" id="UP000193411"/>
    </source>
</evidence>
<organism evidence="2 3">
    <name type="scientific">Catenaria anguillulae PL171</name>
    <dbReference type="NCBI Taxonomy" id="765915"/>
    <lineage>
        <taxon>Eukaryota</taxon>
        <taxon>Fungi</taxon>
        <taxon>Fungi incertae sedis</taxon>
        <taxon>Blastocladiomycota</taxon>
        <taxon>Blastocladiomycetes</taxon>
        <taxon>Blastocladiales</taxon>
        <taxon>Catenariaceae</taxon>
        <taxon>Catenaria</taxon>
    </lineage>
</organism>
<evidence type="ECO:0000256" key="1">
    <source>
        <dbReference type="SAM" id="MobiDB-lite"/>
    </source>
</evidence>
<feature type="region of interest" description="Disordered" evidence="1">
    <location>
        <begin position="132"/>
        <end position="167"/>
    </location>
</feature>
<proteinExistence type="predicted"/>
<feature type="region of interest" description="Disordered" evidence="1">
    <location>
        <begin position="67"/>
        <end position="86"/>
    </location>
</feature>
<dbReference type="EMBL" id="MCFL01000039">
    <property type="protein sequence ID" value="ORZ33086.1"/>
    <property type="molecule type" value="Genomic_DNA"/>
</dbReference>
<protein>
    <submittedName>
        <fullName evidence="2">Uncharacterized protein</fullName>
    </submittedName>
</protein>
<name>A0A1Y2HEU6_9FUNG</name>
<dbReference type="AlphaFoldDB" id="A0A1Y2HEU6"/>
<dbReference type="Proteomes" id="UP000193411">
    <property type="component" value="Unassembled WGS sequence"/>
</dbReference>
<reference evidence="2 3" key="1">
    <citation type="submission" date="2016-07" db="EMBL/GenBank/DDBJ databases">
        <title>Pervasive Adenine N6-methylation of Active Genes in Fungi.</title>
        <authorList>
            <consortium name="DOE Joint Genome Institute"/>
            <person name="Mondo S.J."/>
            <person name="Dannebaum R.O."/>
            <person name="Kuo R.C."/>
            <person name="Labutti K."/>
            <person name="Haridas S."/>
            <person name="Kuo A."/>
            <person name="Salamov A."/>
            <person name="Ahrendt S.R."/>
            <person name="Lipzen A."/>
            <person name="Sullivan W."/>
            <person name="Andreopoulos W.B."/>
            <person name="Clum A."/>
            <person name="Lindquist E."/>
            <person name="Daum C."/>
            <person name="Ramamoorthy G.K."/>
            <person name="Gryganskyi A."/>
            <person name="Culley D."/>
            <person name="Magnuson J.K."/>
            <person name="James T.Y."/>
            <person name="O'Malley M.A."/>
            <person name="Stajich J.E."/>
            <person name="Spatafora J.W."/>
            <person name="Visel A."/>
            <person name="Grigoriev I.V."/>
        </authorList>
    </citation>
    <scope>NUCLEOTIDE SEQUENCE [LARGE SCALE GENOMIC DNA]</scope>
    <source>
        <strain evidence="2 3">PL171</strain>
    </source>
</reference>